<dbReference type="AlphaFoldDB" id="A0AAJ5US38"/>
<dbReference type="PROSITE" id="PS50885">
    <property type="entry name" value="HAMP"/>
    <property type="match status" value="1"/>
</dbReference>
<dbReference type="GO" id="GO:0006935">
    <property type="term" value="P:chemotaxis"/>
    <property type="evidence" value="ECO:0007669"/>
    <property type="project" value="InterPro"/>
</dbReference>
<evidence type="ECO:0000313" key="10">
    <source>
        <dbReference type="EMBL" id="WDV05619.1"/>
    </source>
</evidence>
<dbReference type="Pfam" id="PF00672">
    <property type="entry name" value="HAMP"/>
    <property type="match status" value="1"/>
</dbReference>
<dbReference type="KEGG" id="liu:OU989_15080"/>
<keyword evidence="7" id="KW-1133">Transmembrane helix</keyword>
<evidence type="ECO:0000256" key="4">
    <source>
        <dbReference type="ARBA" id="ARBA00023224"/>
    </source>
</evidence>
<dbReference type="GO" id="GO:0007165">
    <property type="term" value="P:signal transduction"/>
    <property type="evidence" value="ECO:0007669"/>
    <property type="project" value="UniProtKB-KW"/>
</dbReference>
<evidence type="ECO:0000256" key="6">
    <source>
        <dbReference type="PROSITE-ProRule" id="PRU00284"/>
    </source>
</evidence>
<dbReference type="PANTHER" id="PTHR32089">
    <property type="entry name" value="METHYL-ACCEPTING CHEMOTAXIS PROTEIN MCPB"/>
    <property type="match status" value="1"/>
</dbReference>
<keyword evidence="4 6" id="KW-0807">Transducer</keyword>
<dbReference type="PRINTS" id="PR00260">
    <property type="entry name" value="CHEMTRNSDUCR"/>
</dbReference>
<dbReference type="RefSeq" id="WP_274793827.1">
    <property type="nucleotide sequence ID" value="NZ_CP113527.1"/>
</dbReference>
<organism evidence="10 11">
    <name type="scientific">Lysinibacillus irui</name>
    <dbReference type="NCBI Taxonomy" id="2998077"/>
    <lineage>
        <taxon>Bacteria</taxon>
        <taxon>Bacillati</taxon>
        <taxon>Bacillota</taxon>
        <taxon>Bacilli</taxon>
        <taxon>Bacillales</taxon>
        <taxon>Bacillaceae</taxon>
        <taxon>Lysinibacillus</taxon>
    </lineage>
</organism>
<proteinExistence type="inferred from homology"/>
<dbReference type="Gene3D" id="1.10.287.950">
    <property type="entry name" value="Methyl-accepting chemotaxis protein"/>
    <property type="match status" value="1"/>
</dbReference>
<dbReference type="GO" id="GO:0004888">
    <property type="term" value="F:transmembrane signaling receptor activity"/>
    <property type="evidence" value="ECO:0007669"/>
    <property type="project" value="InterPro"/>
</dbReference>
<evidence type="ECO:0000313" key="11">
    <source>
        <dbReference type="Proteomes" id="UP001219585"/>
    </source>
</evidence>
<keyword evidence="3 7" id="KW-0472">Membrane</keyword>
<dbReference type="SMART" id="SM00283">
    <property type="entry name" value="MA"/>
    <property type="match status" value="1"/>
</dbReference>
<dbReference type="Pfam" id="PF00015">
    <property type="entry name" value="MCPsignal"/>
    <property type="match status" value="1"/>
</dbReference>
<dbReference type="PROSITE" id="PS50111">
    <property type="entry name" value="CHEMOTAXIS_TRANSDUC_2"/>
    <property type="match status" value="1"/>
</dbReference>
<evidence type="ECO:0000256" key="5">
    <source>
        <dbReference type="ARBA" id="ARBA00029447"/>
    </source>
</evidence>
<protein>
    <submittedName>
        <fullName evidence="10">Methyl-accepting chemotaxis protein</fullName>
    </submittedName>
</protein>
<name>A0AAJ5US38_9BACI</name>
<evidence type="ECO:0000256" key="1">
    <source>
        <dbReference type="ARBA" id="ARBA00004236"/>
    </source>
</evidence>
<dbReference type="CDD" id="cd06225">
    <property type="entry name" value="HAMP"/>
    <property type="match status" value="1"/>
</dbReference>
<sequence length="565" mass="61700">MRIVTKFKSSLLYKYIASFTIPIAIISLLFSVVLFVASYRIIDNFVIKQFESTLEITSNTIFEDIEKNDVKAADNGSPDKYKKVLDQLNTVVKKYDIENAYVLSKANGKEHIVALSNTDNHQQDYVFSEEMHEALNSGTSQTSELYEDEYGIHKSIFIPFKDTDIIFGLDMDASFISELQTETLWICIVLTVIFIIFGVIVAYFISVGITKPIKKMTRYVGQVAQGDLAVEPLQIKGSNEIAQLSSGIENMTEDLRSLIHQIAQNAEQVAAMSEELTASSEQTSASIQQITSSMQEVAVGSEKQTSSIEEVESHITTISSKMTEVVKSVTDVTEKAFHTSAISEKGNTTIQDATEKMAVTSQAIQESATVVERLSTYTNEIGDIVTLITQITDQTNLLALNASIEAARAGEHGKGFAVVAEEVRKLADQSLDATNSIRTRIETIKEETSQAVKSMAISSSNLAESSATFDASGEAFADINSQITALTQEMDHVNTIMSNINEGVSSIAISVEQVGVVAMQASGNIQNVAAASEEQSASIEEITASSNNLAEMAQQLRNIIQKFKL</sequence>
<dbReference type="EMBL" id="CP113527">
    <property type="protein sequence ID" value="WDV05619.1"/>
    <property type="molecule type" value="Genomic_DNA"/>
</dbReference>
<evidence type="ECO:0000256" key="7">
    <source>
        <dbReference type="SAM" id="Phobius"/>
    </source>
</evidence>
<dbReference type="SMART" id="SM00304">
    <property type="entry name" value="HAMP"/>
    <property type="match status" value="1"/>
</dbReference>
<dbReference type="Gene3D" id="6.10.340.10">
    <property type="match status" value="1"/>
</dbReference>
<accession>A0AAJ5US38</accession>
<feature type="domain" description="HAMP" evidence="9">
    <location>
        <begin position="207"/>
        <end position="260"/>
    </location>
</feature>
<dbReference type="InterPro" id="IPR003660">
    <property type="entry name" value="HAMP_dom"/>
</dbReference>
<feature type="transmembrane region" description="Helical" evidence="7">
    <location>
        <begin position="12"/>
        <end position="39"/>
    </location>
</feature>
<evidence type="ECO:0000259" key="8">
    <source>
        <dbReference type="PROSITE" id="PS50111"/>
    </source>
</evidence>
<keyword evidence="7" id="KW-0812">Transmembrane</keyword>
<comment type="subcellular location">
    <subcellularLocation>
        <location evidence="1">Cell membrane</location>
    </subcellularLocation>
</comment>
<dbReference type="InterPro" id="IPR004090">
    <property type="entry name" value="Chemotax_Me-accpt_rcpt"/>
</dbReference>
<dbReference type="InterPro" id="IPR004089">
    <property type="entry name" value="MCPsignal_dom"/>
</dbReference>
<evidence type="ECO:0000256" key="2">
    <source>
        <dbReference type="ARBA" id="ARBA00022475"/>
    </source>
</evidence>
<comment type="similarity">
    <text evidence="5">Belongs to the methyl-accepting chemotaxis (MCP) protein family.</text>
</comment>
<dbReference type="Proteomes" id="UP001219585">
    <property type="component" value="Chromosome"/>
</dbReference>
<evidence type="ECO:0000259" key="9">
    <source>
        <dbReference type="PROSITE" id="PS50885"/>
    </source>
</evidence>
<feature type="transmembrane region" description="Helical" evidence="7">
    <location>
        <begin position="183"/>
        <end position="209"/>
    </location>
</feature>
<keyword evidence="2" id="KW-1003">Cell membrane</keyword>
<dbReference type="PANTHER" id="PTHR32089:SF112">
    <property type="entry name" value="LYSOZYME-LIKE PROTEIN-RELATED"/>
    <property type="match status" value="1"/>
</dbReference>
<dbReference type="SUPFAM" id="SSF58104">
    <property type="entry name" value="Methyl-accepting chemotaxis protein (MCP) signaling domain"/>
    <property type="match status" value="1"/>
</dbReference>
<feature type="domain" description="Methyl-accepting transducer" evidence="8">
    <location>
        <begin position="279"/>
        <end position="550"/>
    </location>
</feature>
<reference evidence="10" key="1">
    <citation type="submission" date="2022-11" db="EMBL/GenBank/DDBJ databases">
        <title>Lysinibacillus irui.</title>
        <authorList>
            <person name="Akintayo S.O."/>
        </authorList>
    </citation>
    <scope>NUCLEOTIDE SEQUENCE</scope>
    <source>
        <strain evidence="10">IRB4-01</strain>
    </source>
</reference>
<dbReference type="GO" id="GO:0005886">
    <property type="term" value="C:plasma membrane"/>
    <property type="evidence" value="ECO:0007669"/>
    <property type="project" value="UniProtKB-SubCell"/>
</dbReference>
<gene>
    <name evidence="10" type="ORF">OU989_15080</name>
</gene>
<evidence type="ECO:0000256" key="3">
    <source>
        <dbReference type="ARBA" id="ARBA00023136"/>
    </source>
</evidence>